<organism evidence="7">
    <name type="scientific">Chlorella variabilis</name>
    <name type="common">Green alga</name>
    <dbReference type="NCBI Taxonomy" id="554065"/>
    <lineage>
        <taxon>Eukaryota</taxon>
        <taxon>Viridiplantae</taxon>
        <taxon>Chlorophyta</taxon>
        <taxon>core chlorophytes</taxon>
        <taxon>Trebouxiophyceae</taxon>
        <taxon>Chlorellales</taxon>
        <taxon>Chlorellaceae</taxon>
        <taxon>Chlorella clade</taxon>
        <taxon>Chlorella</taxon>
    </lineage>
</organism>
<reference evidence="6 7" key="1">
    <citation type="journal article" date="2010" name="Plant Cell">
        <title>The Chlorella variabilis NC64A genome reveals adaptation to photosymbiosis, coevolution with viruses, and cryptic sex.</title>
        <authorList>
            <person name="Blanc G."/>
            <person name="Duncan G."/>
            <person name="Agarkova I."/>
            <person name="Borodovsky M."/>
            <person name="Gurnon J."/>
            <person name="Kuo A."/>
            <person name="Lindquist E."/>
            <person name="Lucas S."/>
            <person name="Pangilinan J."/>
            <person name="Polle J."/>
            <person name="Salamov A."/>
            <person name="Terry A."/>
            <person name="Yamada T."/>
            <person name="Dunigan D.D."/>
            <person name="Grigoriev I.V."/>
            <person name="Claverie J.M."/>
            <person name="Van Etten J.L."/>
        </authorList>
    </citation>
    <scope>NUCLEOTIDE SEQUENCE [LARGE SCALE GENOMIC DNA]</scope>
    <source>
        <strain evidence="6 7">NC64A</strain>
    </source>
</reference>
<accession>E1Z510</accession>
<feature type="compositionally biased region" description="Gly residues" evidence="5">
    <location>
        <begin position="25"/>
        <end position="41"/>
    </location>
</feature>
<dbReference type="Proteomes" id="UP000008141">
    <property type="component" value="Unassembled WGS sequence"/>
</dbReference>
<dbReference type="PANTHER" id="PTHR13390">
    <property type="entry name" value="LIPASE"/>
    <property type="match status" value="1"/>
</dbReference>
<keyword evidence="3" id="KW-0551">Lipid droplet</keyword>
<dbReference type="KEGG" id="cvr:CHLNCDRAFT_137997"/>
<evidence type="ECO:0000256" key="1">
    <source>
        <dbReference type="ARBA" id="ARBA00004502"/>
    </source>
</evidence>
<evidence type="ECO:0000256" key="4">
    <source>
        <dbReference type="ARBA" id="ARBA00022801"/>
    </source>
</evidence>
<dbReference type="eggNOG" id="ENOG502QUDI">
    <property type="taxonomic scope" value="Eukaryota"/>
</dbReference>
<evidence type="ECO:0000313" key="7">
    <source>
        <dbReference type="Proteomes" id="UP000008141"/>
    </source>
</evidence>
<dbReference type="SUPFAM" id="SSF53474">
    <property type="entry name" value="alpha/beta-Hydrolases"/>
    <property type="match status" value="1"/>
</dbReference>
<feature type="compositionally biased region" description="Basic and acidic residues" evidence="5">
    <location>
        <begin position="238"/>
        <end position="253"/>
    </location>
</feature>
<dbReference type="OrthoDB" id="448051at2759"/>
<dbReference type="Pfam" id="PF10230">
    <property type="entry name" value="LIDHydrolase"/>
    <property type="match status" value="1"/>
</dbReference>
<gene>
    <name evidence="6" type="ORF">CHLNCDRAFT_137997</name>
</gene>
<evidence type="ECO:0000256" key="3">
    <source>
        <dbReference type="ARBA" id="ARBA00022677"/>
    </source>
</evidence>
<feature type="compositionally biased region" description="Low complexity" evidence="5">
    <location>
        <begin position="219"/>
        <end position="234"/>
    </location>
</feature>
<evidence type="ECO:0000256" key="5">
    <source>
        <dbReference type="SAM" id="MobiDB-lite"/>
    </source>
</evidence>
<dbReference type="GO" id="GO:0019915">
    <property type="term" value="P:lipid storage"/>
    <property type="evidence" value="ECO:0007669"/>
    <property type="project" value="InterPro"/>
</dbReference>
<feature type="region of interest" description="Disordered" evidence="5">
    <location>
        <begin position="218"/>
        <end position="258"/>
    </location>
</feature>
<feature type="region of interest" description="Disordered" evidence="5">
    <location>
        <begin position="21"/>
        <end position="45"/>
    </location>
</feature>
<proteinExistence type="inferred from homology"/>
<comment type="similarity">
    <text evidence="2">Belongs to the AB hydrolase superfamily. LDAH family.</text>
</comment>
<dbReference type="Gene3D" id="3.40.50.1820">
    <property type="entry name" value="alpha/beta hydrolase"/>
    <property type="match status" value="1"/>
</dbReference>
<keyword evidence="4" id="KW-0378">Hydrolase</keyword>
<dbReference type="InParanoid" id="E1Z510"/>
<dbReference type="GO" id="GO:0005811">
    <property type="term" value="C:lipid droplet"/>
    <property type="evidence" value="ECO:0007669"/>
    <property type="project" value="UniProtKB-SubCell"/>
</dbReference>
<dbReference type="PANTHER" id="PTHR13390:SF0">
    <property type="entry name" value="LIPID DROPLET-ASSOCIATED HYDROLASE"/>
    <property type="match status" value="1"/>
</dbReference>
<dbReference type="EMBL" id="GL433836">
    <property type="protein sequence ID" value="EFN59441.1"/>
    <property type="molecule type" value="Genomic_DNA"/>
</dbReference>
<dbReference type="GO" id="GO:0016298">
    <property type="term" value="F:lipase activity"/>
    <property type="evidence" value="ECO:0007669"/>
    <property type="project" value="InterPro"/>
</dbReference>
<protein>
    <submittedName>
        <fullName evidence="6">Uncharacterized protein</fullName>
    </submittedName>
</protein>
<evidence type="ECO:0000313" key="6">
    <source>
        <dbReference type="EMBL" id="EFN59441.1"/>
    </source>
</evidence>
<dbReference type="InterPro" id="IPR029058">
    <property type="entry name" value="AB_hydrolase_fold"/>
</dbReference>
<dbReference type="RefSeq" id="XP_005851543.1">
    <property type="nucleotide sequence ID" value="XM_005851481.1"/>
</dbReference>
<dbReference type="GeneID" id="17358565"/>
<dbReference type="InterPro" id="IPR019363">
    <property type="entry name" value="LDAH"/>
</dbReference>
<keyword evidence="7" id="KW-1185">Reference proteome</keyword>
<dbReference type="AlphaFoldDB" id="E1Z510"/>
<comment type="subcellular location">
    <subcellularLocation>
        <location evidence="1">Lipid droplet</location>
    </subcellularLocation>
</comment>
<evidence type="ECO:0000256" key="2">
    <source>
        <dbReference type="ARBA" id="ARBA00008300"/>
    </source>
</evidence>
<name>E1Z510_CHLVA</name>
<sequence>MGDSVCGASFGGSCGAQPRVEASATGGGSVDASAAGGGDVTTGGSTQPHLTFDIWDVEGLPTEVLDLRACGDADVQLLVIAGNPGAAPFYQPFMRSLHAKLGGRTHVTAISNLGMDGQGLTPPGRVFSLEEQIQHKVALLRQHFVGAGRPPLVILGHSIGAFMSIHAVHRLEAHHLGSSHATAHALDSVAAREWEGGADDEAPAGNGGDMQAQLVAELQRQGGQQGQQDQQQGRPLPHRGEEQERGEGKERNQRPPSNVVKQWKWDAMHQEVPGVESFFVEAQTHGFCVSAEQSDDLAARIEAVVIAAVQAASKL</sequence>